<keyword evidence="11" id="KW-1185">Reference proteome</keyword>
<keyword evidence="3" id="KW-0808">Transferase</keyword>
<protein>
    <recommendedName>
        <fullName evidence="9">Selenoprotein O</fullName>
    </recommendedName>
</protein>
<sequence>MKRAFSVFTTLLHDHTPLSASSMANLINDFKEWKLKDPPNYSELPIDANPEYNVPVAVKNAVFSKVPTEPLTGKLHLVCASKEALTDILDIDPKVAESETFIDFVAGKYLPKGGLSVSHRYGGYQFGFWADQLGDGRAHILGEYINSKGESWQPQLKGSGETPYSRFGDGRAVLRSSIREMIASEACHHLGIPTTQAGALVVSDEHKVWRDKTYSGRARQERAAVVLRLAPAWYRLGSFEILYKRNEPDVMRMLADFVIKHYFPDVDSKSDDRYVQWFSEVAHKNLDMVATWQGLGFTHGVLNTDNISVLGLTIDYGPYGFIDHYYEHYVPNSSDDMGRYAFNKQPDIILWNLEKFVEALQPILSESNKQKIKDIIATLRGYVQDKIL</sequence>
<keyword evidence="8" id="KW-0460">Magnesium</keyword>
<proteinExistence type="inferred from homology"/>
<evidence type="ECO:0000313" key="11">
    <source>
        <dbReference type="Proteomes" id="UP000838878"/>
    </source>
</evidence>
<evidence type="ECO:0000256" key="6">
    <source>
        <dbReference type="ARBA" id="ARBA00022741"/>
    </source>
</evidence>
<evidence type="ECO:0000256" key="7">
    <source>
        <dbReference type="ARBA" id="ARBA00022840"/>
    </source>
</evidence>
<comment type="similarity">
    <text evidence="2">Belongs to the SELO family.</text>
</comment>
<dbReference type="OrthoDB" id="10254721at2759"/>
<reference evidence="10" key="1">
    <citation type="submission" date="2021-12" db="EMBL/GenBank/DDBJ databases">
        <authorList>
            <person name="Martin H S."/>
        </authorList>
    </citation>
    <scope>NUCLEOTIDE SEQUENCE</scope>
</reference>
<dbReference type="Pfam" id="PF02696">
    <property type="entry name" value="SelO"/>
    <property type="match status" value="1"/>
</dbReference>
<gene>
    <name evidence="10" type="ORF">BINO364_LOCUS628</name>
</gene>
<organism evidence="10 11">
    <name type="scientific">Brenthis ino</name>
    <name type="common">lesser marbled fritillary</name>
    <dbReference type="NCBI Taxonomy" id="405034"/>
    <lineage>
        <taxon>Eukaryota</taxon>
        <taxon>Metazoa</taxon>
        <taxon>Ecdysozoa</taxon>
        <taxon>Arthropoda</taxon>
        <taxon>Hexapoda</taxon>
        <taxon>Insecta</taxon>
        <taxon>Pterygota</taxon>
        <taxon>Neoptera</taxon>
        <taxon>Endopterygota</taxon>
        <taxon>Lepidoptera</taxon>
        <taxon>Glossata</taxon>
        <taxon>Ditrysia</taxon>
        <taxon>Papilionoidea</taxon>
        <taxon>Nymphalidae</taxon>
        <taxon>Heliconiinae</taxon>
        <taxon>Argynnini</taxon>
        <taxon>Brenthis</taxon>
    </lineage>
</organism>
<evidence type="ECO:0000256" key="4">
    <source>
        <dbReference type="ARBA" id="ARBA00022695"/>
    </source>
</evidence>
<keyword evidence="5" id="KW-0479">Metal-binding</keyword>
<evidence type="ECO:0000256" key="3">
    <source>
        <dbReference type="ARBA" id="ARBA00022679"/>
    </source>
</evidence>
<evidence type="ECO:0000256" key="5">
    <source>
        <dbReference type="ARBA" id="ARBA00022723"/>
    </source>
</evidence>
<dbReference type="GO" id="GO:0005524">
    <property type="term" value="F:ATP binding"/>
    <property type="evidence" value="ECO:0007669"/>
    <property type="project" value="UniProtKB-KW"/>
</dbReference>
<feature type="non-terminal residue" evidence="10">
    <location>
        <position position="388"/>
    </location>
</feature>
<dbReference type="AlphaFoldDB" id="A0A8J9URI0"/>
<evidence type="ECO:0000256" key="8">
    <source>
        <dbReference type="ARBA" id="ARBA00022842"/>
    </source>
</evidence>
<dbReference type="GO" id="GO:0046872">
    <property type="term" value="F:metal ion binding"/>
    <property type="evidence" value="ECO:0007669"/>
    <property type="project" value="UniProtKB-KW"/>
</dbReference>
<dbReference type="Proteomes" id="UP000838878">
    <property type="component" value="Chromosome 1"/>
</dbReference>
<name>A0A8J9URI0_9NEOP</name>
<dbReference type="GO" id="GO:0016779">
    <property type="term" value="F:nucleotidyltransferase activity"/>
    <property type="evidence" value="ECO:0007669"/>
    <property type="project" value="UniProtKB-KW"/>
</dbReference>
<dbReference type="InterPro" id="IPR003846">
    <property type="entry name" value="SelO"/>
</dbReference>
<keyword evidence="7" id="KW-0067">ATP-binding</keyword>
<accession>A0A8J9URI0</accession>
<dbReference type="EMBL" id="OV170221">
    <property type="protein sequence ID" value="CAH0713465.1"/>
    <property type="molecule type" value="Genomic_DNA"/>
</dbReference>
<evidence type="ECO:0000256" key="9">
    <source>
        <dbReference type="ARBA" id="ARBA00031547"/>
    </source>
</evidence>
<dbReference type="PANTHER" id="PTHR12153:SF18">
    <property type="entry name" value="SELENOPROTEIN O"/>
    <property type="match status" value="1"/>
</dbReference>
<comment type="cofactor">
    <cofactor evidence="1">
        <name>Mg(2+)</name>
        <dbReference type="ChEBI" id="CHEBI:18420"/>
    </cofactor>
</comment>
<keyword evidence="6" id="KW-0547">Nucleotide-binding</keyword>
<dbReference type="PANTHER" id="PTHR12153">
    <property type="entry name" value="SELENOPROTEIN O"/>
    <property type="match status" value="1"/>
</dbReference>
<evidence type="ECO:0000256" key="2">
    <source>
        <dbReference type="ARBA" id="ARBA00009747"/>
    </source>
</evidence>
<evidence type="ECO:0000256" key="1">
    <source>
        <dbReference type="ARBA" id="ARBA00001946"/>
    </source>
</evidence>
<evidence type="ECO:0000313" key="10">
    <source>
        <dbReference type="EMBL" id="CAH0713465.1"/>
    </source>
</evidence>
<keyword evidence="4" id="KW-0548">Nucleotidyltransferase</keyword>